<evidence type="ECO:0000256" key="3">
    <source>
        <dbReference type="ARBA" id="ARBA00022741"/>
    </source>
</evidence>
<evidence type="ECO:0000256" key="4">
    <source>
        <dbReference type="ARBA" id="ARBA00022777"/>
    </source>
</evidence>
<name>D0MXG8_PHYIT</name>
<dbReference type="GO" id="GO:0005952">
    <property type="term" value="C:cAMP-dependent protein kinase complex"/>
    <property type="evidence" value="ECO:0007669"/>
    <property type="project" value="TreeGrafter"/>
</dbReference>
<dbReference type="OrthoDB" id="354826at2759"/>
<keyword evidence="5" id="KW-0067">ATP-binding</keyword>
<evidence type="ECO:0000256" key="5">
    <source>
        <dbReference type="ARBA" id="ARBA00022840"/>
    </source>
</evidence>
<evidence type="ECO:0000313" key="7">
    <source>
        <dbReference type="EMBL" id="EEY64331.1"/>
    </source>
</evidence>
<keyword evidence="8" id="KW-1185">Reference proteome</keyword>
<reference evidence="8" key="1">
    <citation type="journal article" date="2009" name="Nature">
        <title>Genome sequence and analysis of the Irish potato famine pathogen Phytophthora infestans.</title>
        <authorList>
            <consortium name="The Broad Institute Genome Sequencing Platform"/>
            <person name="Haas B.J."/>
            <person name="Kamoun S."/>
            <person name="Zody M.C."/>
            <person name="Jiang R.H."/>
            <person name="Handsaker R.E."/>
            <person name="Cano L.M."/>
            <person name="Grabherr M."/>
            <person name="Kodira C.D."/>
            <person name="Raffaele S."/>
            <person name="Torto-Alalibo T."/>
            <person name="Bozkurt T.O."/>
            <person name="Ah-Fong A.M."/>
            <person name="Alvarado L."/>
            <person name="Anderson V.L."/>
            <person name="Armstrong M.R."/>
            <person name="Avrova A."/>
            <person name="Baxter L."/>
            <person name="Beynon J."/>
            <person name="Boevink P.C."/>
            <person name="Bollmann S.R."/>
            <person name="Bos J.I."/>
            <person name="Bulone V."/>
            <person name="Cai G."/>
            <person name="Cakir C."/>
            <person name="Carrington J.C."/>
            <person name="Chawner M."/>
            <person name="Conti L."/>
            <person name="Costanzo S."/>
            <person name="Ewan R."/>
            <person name="Fahlgren N."/>
            <person name="Fischbach M.A."/>
            <person name="Fugelstad J."/>
            <person name="Gilroy E.M."/>
            <person name="Gnerre S."/>
            <person name="Green P.J."/>
            <person name="Grenville-Briggs L.J."/>
            <person name="Griffith J."/>
            <person name="Grunwald N.J."/>
            <person name="Horn K."/>
            <person name="Horner N.R."/>
            <person name="Hu C.H."/>
            <person name="Huitema E."/>
            <person name="Jeong D.H."/>
            <person name="Jones A.M."/>
            <person name="Jones J.D."/>
            <person name="Jones R.W."/>
            <person name="Karlsson E.K."/>
            <person name="Kunjeti S.G."/>
            <person name="Lamour K."/>
            <person name="Liu Z."/>
            <person name="Ma L."/>
            <person name="Maclean D."/>
            <person name="Chibucos M.C."/>
            <person name="McDonald H."/>
            <person name="McWalters J."/>
            <person name="Meijer H.J."/>
            <person name="Morgan W."/>
            <person name="Morris P.F."/>
            <person name="Munro C.A."/>
            <person name="O'Neill K."/>
            <person name="Ospina-Giraldo M."/>
            <person name="Pinzon A."/>
            <person name="Pritchard L."/>
            <person name="Ramsahoye B."/>
            <person name="Ren Q."/>
            <person name="Restrepo S."/>
            <person name="Roy S."/>
            <person name="Sadanandom A."/>
            <person name="Savidor A."/>
            <person name="Schornack S."/>
            <person name="Schwartz D.C."/>
            <person name="Schumann U.D."/>
            <person name="Schwessinger B."/>
            <person name="Seyer L."/>
            <person name="Sharpe T."/>
            <person name="Silvar C."/>
            <person name="Song J."/>
            <person name="Studholme D.J."/>
            <person name="Sykes S."/>
            <person name="Thines M."/>
            <person name="van de Vondervoort P.J."/>
            <person name="Phuntumart V."/>
            <person name="Wawra S."/>
            <person name="Weide R."/>
            <person name="Win J."/>
            <person name="Young C."/>
            <person name="Zhou S."/>
            <person name="Fry W."/>
            <person name="Meyers B.C."/>
            <person name="van West P."/>
            <person name="Ristaino J."/>
            <person name="Govers F."/>
            <person name="Birch P.R."/>
            <person name="Whisson S.C."/>
            <person name="Judelson H.S."/>
            <person name="Nusbaum C."/>
        </authorList>
    </citation>
    <scope>NUCLEOTIDE SEQUENCE [LARGE SCALE GENOMIC DNA]</scope>
    <source>
        <strain evidence="8">T30-4</strain>
    </source>
</reference>
<dbReference type="Gene3D" id="1.10.510.10">
    <property type="entry name" value="Transferase(Phosphotransferase) domain 1"/>
    <property type="match status" value="2"/>
</dbReference>
<dbReference type="GeneID" id="9476981"/>
<proteinExistence type="predicted"/>
<dbReference type="OMA" id="RDICHIF"/>
<dbReference type="InParanoid" id="D0MXG8"/>
<dbReference type="VEuPathDB" id="FungiDB:PITG_02904"/>
<dbReference type="SUPFAM" id="SSF56112">
    <property type="entry name" value="Protein kinase-like (PK-like)"/>
    <property type="match status" value="1"/>
</dbReference>
<keyword evidence="1" id="KW-0723">Serine/threonine-protein kinase</keyword>
<dbReference type="Gene3D" id="3.30.200.20">
    <property type="entry name" value="Phosphorylase Kinase, domain 1"/>
    <property type="match status" value="1"/>
</dbReference>
<evidence type="ECO:0000256" key="1">
    <source>
        <dbReference type="ARBA" id="ARBA00022527"/>
    </source>
</evidence>
<dbReference type="AlphaFoldDB" id="D0MXG8"/>
<dbReference type="Pfam" id="PF00069">
    <property type="entry name" value="Pkinase"/>
    <property type="match status" value="1"/>
</dbReference>
<dbReference type="SMART" id="SM00220">
    <property type="entry name" value="S_TKc"/>
    <property type="match status" value="1"/>
</dbReference>
<dbReference type="GO" id="GO:0004691">
    <property type="term" value="F:cAMP-dependent protein kinase activity"/>
    <property type="evidence" value="ECO:0007669"/>
    <property type="project" value="TreeGrafter"/>
</dbReference>
<evidence type="ECO:0000256" key="2">
    <source>
        <dbReference type="ARBA" id="ARBA00022679"/>
    </source>
</evidence>
<accession>D0MXG8</accession>
<dbReference type="InterPro" id="IPR011009">
    <property type="entry name" value="Kinase-like_dom_sf"/>
</dbReference>
<evidence type="ECO:0000313" key="8">
    <source>
        <dbReference type="Proteomes" id="UP000006643"/>
    </source>
</evidence>
<dbReference type="PROSITE" id="PS50011">
    <property type="entry name" value="PROTEIN_KINASE_DOM"/>
    <property type="match status" value="1"/>
</dbReference>
<dbReference type="EMBL" id="DS028120">
    <property type="protein sequence ID" value="EEY64331.1"/>
    <property type="molecule type" value="Genomic_DNA"/>
</dbReference>
<organism evidence="7 8">
    <name type="scientific">Phytophthora infestans (strain T30-4)</name>
    <name type="common">Potato late blight agent</name>
    <dbReference type="NCBI Taxonomy" id="403677"/>
    <lineage>
        <taxon>Eukaryota</taxon>
        <taxon>Sar</taxon>
        <taxon>Stramenopiles</taxon>
        <taxon>Oomycota</taxon>
        <taxon>Peronosporomycetes</taxon>
        <taxon>Peronosporales</taxon>
        <taxon>Peronosporaceae</taxon>
        <taxon>Phytophthora</taxon>
    </lineage>
</organism>
<dbReference type="STRING" id="403677.D0MXG8"/>
<dbReference type="Proteomes" id="UP000006643">
    <property type="component" value="Unassembled WGS sequence"/>
</dbReference>
<dbReference type="PANTHER" id="PTHR24353:SF37">
    <property type="entry name" value="CAMP-DEPENDENT PROTEIN KINASE CATALYTIC SUBUNIT PRKX"/>
    <property type="match status" value="1"/>
</dbReference>
<gene>
    <name evidence="7" type="ORF">PITG_02904</name>
</gene>
<dbReference type="PANTHER" id="PTHR24353">
    <property type="entry name" value="CYCLIC NUCLEOTIDE-DEPENDENT PROTEIN KINASE"/>
    <property type="match status" value="1"/>
</dbReference>
<dbReference type="InterPro" id="IPR000719">
    <property type="entry name" value="Prot_kinase_dom"/>
</dbReference>
<keyword evidence="2" id="KW-0808">Transferase</keyword>
<evidence type="ECO:0000259" key="6">
    <source>
        <dbReference type="PROSITE" id="PS50011"/>
    </source>
</evidence>
<feature type="domain" description="Protein kinase" evidence="6">
    <location>
        <begin position="1"/>
        <end position="236"/>
    </location>
</feature>
<dbReference type="RefSeq" id="XP_002907767.1">
    <property type="nucleotide sequence ID" value="XM_002907721.1"/>
</dbReference>
<dbReference type="eggNOG" id="KOG0986">
    <property type="taxonomic scope" value="Eukaryota"/>
</dbReference>
<dbReference type="KEGG" id="pif:PITG_02904"/>
<keyword evidence="3" id="KW-0547">Nucleotide-binding</keyword>
<keyword evidence="4 7" id="KW-0418">Kinase</keyword>
<dbReference type="HOGENOM" id="CLU_000288_63_5_1"/>
<protein>
    <submittedName>
        <fullName evidence="7">Protein kinase</fullName>
    </submittedName>
</protein>
<sequence>MIWNKRNLLIQVRSPLLVRDICHIFQDSYNCYVVMDLRLGGDLKYHLKFTHKDGFPGTEARCYTAEVLLSLAYLHYPRLTDLGISVPRANIRLQSRSGTVAYMAPEIFRGSTDHGIPSDLFILGVLTFELLFRRRPWSVRSHLEKCPNAIKGFHDKYYPIELLDSTTGTKAKLSQSCRSFLLGLLSSTLSPPFVPVVDEKKTTCDTAAQDFDDVLSLNSLGERISAEDQEKFQEFEFNVGANNPVAI</sequence>
<dbReference type="GO" id="GO:0005524">
    <property type="term" value="F:ATP binding"/>
    <property type="evidence" value="ECO:0007669"/>
    <property type="project" value="UniProtKB-KW"/>
</dbReference>